<organism evidence="1 2">
    <name type="scientific">Enterobacter lignolyticus (strain SCF1)</name>
    <dbReference type="NCBI Taxonomy" id="701347"/>
    <lineage>
        <taxon>Bacteria</taxon>
        <taxon>Pseudomonadati</taxon>
        <taxon>Pseudomonadota</taxon>
        <taxon>Gammaproteobacteria</taxon>
        <taxon>Enterobacterales</taxon>
        <taxon>Enterobacteriaceae</taxon>
        <taxon>Pluralibacter</taxon>
    </lineage>
</organism>
<evidence type="ECO:0000313" key="2">
    <source>
        <dbReference type="Proteomes" id="UP000006872"/>
    </source>
</evidence>
<dbReference type="Proteomes" id="UP000006872">
    <property type="component" value="Chromosome"/>
</dbReference>
<reference evidence="2" key="1">
    <citation type="submission" date="2010-10" db="EMBL/GenBank/DDBJ databases">
        <title>Complete sequence of Enterobacter cloacae SCF1.</title>
        <authorList>
            <consortium name="US DOE Joint Genome Institute"/>
            <person name="Lucas S."/>
            <person name="Copeland A."/>
            <person name="Lapidus A."/>
            <person name="Cheng J.-F."/>
            <person name="Bruce D."/>
            <person name="Goodwin L."/>
            <person name="Pitluck S."/>
            <person name="Davenport K."/>
            <person name="Detter J.C."/>
            <person name="Han C."/>
            <person name="Tapia R."/>
            <person name="Land M."/>
            <person name="Hauser L."/>
            <person name="Chang Y.-J."/>
            <person name="Jeffries C."/>
            <person name="Kyrpides N."/>
            <person name="Ivanova N."/>
            <person name="Mikhailova N."/>
            <person name="DeAngelis K."/>
            <person name="Arkin A.P."/>
            <person name="Chivian D."/>
            <person name="Edwards B."/>
            <person name="Woo H."/>
            <person name="Hazen T.C."/>
            <person name="Woyke T."/>
        </authorList>
    </citation>
    <scope>NUCLEOTIDE SEQUENCE [LARGE SCALE GENOMIC DNA]</scope>
    <source>
        <strain evidence="2">SCF1</strain>
    </source>
</reference>
<gene>
    <name evidence="1" type="ordered locus">Entcl_4317</name>
</gene>
<keyword evidence="2" id="KW-1185">Reference proteome</keyword>
<proteinExistence type="predicted"/>
<dbReference type="STRING" id="701347.Entcl_4317"/>
<dbReference type="RefSeq" id="WP_013368258.1">
    <property type="nucleotide sequence ID" value="NC_014618.1"/>
</dbReference>
<reference evidence="1 2" key="2">
    <citation type="journal article" date="2011" name="Stand. Genomic Sci.">
        <title>Complete genome sequence of 'Enterobacter lignolyticus' SCF1.</title>
        <authorList>
            <person name="Deangelis K.M."/>
            <person name="D'Haeseleer P."/>
            <person name="Chivian D."/>
            <person name="Fortney J.L."/>
            <person name="Khudyakov J."/>
            <person name="Simmons B."/>
            <person name="Woo H."/>
            <person name="Arkin A.P."/>
            <person name="Davenport K.W."/>
            <person name="Goodwin L."/>
            <person name="Chen A."/>
            <person name="Ivanova N."/>
            <person name="Kyrpides N.C."/>
            <person name="Mavromatis K."/>
            <person name="Woyke T."/>
            <person name="Hazen T.C."/>
        </authorList>
    </citation>
    <scope>NUCLEOTIDE SEQUENCE [LARGE SCALE GENOMIC DNA]</scope>
    <source>
        <strain evidence="1 2">SCF1</strain>
    </source>
</reference>
<dbReference type="KEGG" id="esc:Entcl_4317"/>
<sequence>MPVNANVITEIIRERERLTNAPSLSDEPTGIGTVRFVVSCESNAENILSLAKNVLKTVDDAYDSDWPDLASWKKILPKIFVDNCEPEISKRDMDHRIAYRKSLPWEEQQRLMINERWSLDNWLYWLEPENRTWFWWDAVLLEEPIRDTHFIVAVVVLEWPFPWGALKWLFKACGALDVVSEDDL</sequence>
<protein>
    <submittedName>
        <fullName evidence="1">Uncharacterized protein</fullName>
    </submittedName>
</protein>
<dbReference type="EMBL" id="CP002272">
    <property type="protein sequence ID" value="ADO50548.1"/>
    <property type="molecule type" value="Genomic_DNA"/>
</dbReference>
<dbReference type="HOGENOM" id="CLU_108456_0_0_6"/>
<name>E3G4T0_ENTLS</name>
<dbReference type="AlphaFoldDB" id="E3G4T0"/>
<accession>E3G4T0</accession>
<evidence type="ECO:0000313" key="1">
    <source>
        <dbReference type="EMBL" id="ADO50548.1"/>
    </source>
</evidence>